<dbReference type="InterPro" id="IPR038740">
    <property type="entry name" value="BioF2-like_GNAT_dom"/>
</dbReference>
<dbReference type="RefSeq" id="WP_170842815.1">
    <property type="nucleotide sequence ID" value="NZ_FNDS01000006.1"/>
</dbReference>
<gene>
    <name evidence="2" type="ORF">SAMN05216272_106353</name>
</gene>
<dbReference type="Pfam" id="PF13480">
    <property type="entry name" value="Acetyltransf_6"/>
    <property type="match status" value="1"/>
</dbReference>
<dbReference type="Gene3D" id="3.40.630.30">
    <property type="match status" value="1"/>
</dbReference>
<keyword evidence="2" id="KW-0808">Transferase</keyword>
<dbReference type="EMBL" id="FNDS01000006">
    <property type="protein sequence ID" value="SDI20213.1"/>
    <property type="molecule type" value="Genomic_DNA"/>
</dbReference>
<dbReference type="STRING" id="428992.SAMN05216272_106353"/>
<dbReference type="GO" id="GO:0016740">
    <property type="term" value="F:transferase activity"/>
    <property type="evidence" value="ECO:0007669"/>
    <property type="project" value="UniProtKB-KW"/>
</dbReference>
<organism evidence="2 3">
    <name type="scientific">Pseudomonas panipatensis</name>
    <dbReference type="NCBI Taxonomy" id="428992"/>
    <lineage>
        <taxon>Bacteria</taxon>
        <taxon>Pseudomonadati</taxon>
        <taxon>Pseudomonadota</taxon>
        <taxon>Gammaproteobacteria</taxon>
        <taxon>Pseudomonadales</taxon>
        <taxon>Pseudomonadaceae</taxon>
        <taxon>Pseudomonas</taxon>
    </lineage>
</organism>
<feature type="domain" description="BioF2-like acetyltransferase" evidence="1">
    <location>
        <begin position="172"/>
        <end position="308"/>
    </location>
</feature>
<dbReference type="SUPFAM" id="SSF55729">
    <property type="entry name" value="Acyl-CoA N-acyltransferases (Nat)"/>
    <property type="match status" value="1"/>
</dbReference>
<dbReference type="InterPro" id="IPR016181">
    <property type="entry name" value="Acyl_CoA_acyltransferase"/>
</dbReference>
<evidence type="ECO:0000259" key="1">
    <source>
        <dbReference type="Pfam" id="PF13480"/>
    </source>
</evidence>
<evidence type="ECO:0000313" key="2">
    <source>
        <dbReference type="EMBL" id="SDI20213.1"/>
    </source>
</evidence>
<keyword evidence="3" id="KW-1185">Reference proteome</keyword>
<dbReference type="Proteomes" id="UP000199636">
    <property type="component" value="Unassembled WGS sequence"/>
</dbReference>
<evidence type="ECO:0000313" key="3">
    <source>
        <dbReference type="Proteomes" id="UP000199636"/>
    </source>
</evidence>
<reference evidence="3" key="1">
    <citation type="submission" date="2016-10" db="EMBL/GenBank/DDBJ databases">
        <authorList>
            <person name="Varghese N."/>
            <person name="Submissions S."/>
        </authorList>
    </citation>
    <scope>NUCLEOTIDE SEQUENCE [LARGE SCALE GENOMIC DNA]</scope>
    <source>
        <strain evidence="3">CCM 7469</strain>
    </source>
</reference>
<proteinExistence type="predicted"/>
<name>A0A1G8IMV6_9PSED</name>
<sequence length="375" mass="43011">MRLHWSHSLSAADFPRQAYEALRARLEQATPFNHLGWLDGAERALEPGQQLHILLGWEEQRLVLCLPLIRCRERQAGLPLWVVRHLGYPLADRIALLIEPSQWPRLGEVLALIRRRLPHALLQLSEITPLAGQAGQFAAWQRHSWFAEQRLSCRAPEHRLSAADRAEPSGDLRYKLRKARRRCSEMGASILRLRPDAQSIDALCEALREVEQVSWKGEQGVGIFSGERRQRWMFDALHALAAADCLRVVMVEHQGRCVSYRLGLFERGRLYDYNLAFRPEYASLGAGRLLLDEWIRWGLDDDWQCIDASRVSLSGSGHQLHERQTGAVEQQRWTFYSRRPSGLLLGLLYGAWRQLKPYLQRRRGRSSAAGAEPSP</sequence>
<dbReference type="AlphaFoldDB" id="A0A1G8IMV6"/>
<protein>
    <submittedName>
        <fullName evidence="2">Acetyltransferase involved in cellulose biosynthesis, CelD/BcsL family</fullName>
    </submittedName>
</protein>
<accession>A0A1G8IMV6</accession>